<dbReference type="AlphaFoldDB" id="A0A6G0XY72"/>
<organism evidence="1 2">
    <name type="scientific">Aphanomyces euteiches</name>
    <dbReference type="NCBI Taxonomy" id="100861"/>
    <lineage>
        <taxon>Eukaryota</taxon>
        <taxon>Sar</taxon>
        <taxon>Stramenopiles</taxon>
        <taxon>Oomycota</taxon>
        <taxon>Saprolegniomycetes</taxon>
        <taxon>Saprolegniales</taxon>
        <taxon>Verrucalvaceae</taxon>
        <taxon>Aphanomyces</taxon>
    </lineage>
</organism>
<comment type="caution">
    <text evidence="1">The sequence shown here is derived from an EMBL/GenBank/DDBJ whole genome shotgun (WGS) entry which is preliminary data.</text>
</comment>
<evidence type="ECO:0008006" key="3">
    <source>
        <dbReference type="Google" id="ProtNLM"/>
    </source>
</evidence>
<protein>
    <recommendedName>
        <fullName evidence="3">PX domain-containing protein</fullName>
    </recommendedName>
</protein>
<reference evidence="1 2" key="1">
    <citation type="submission" date="2019-07" db="EMBL/GenBank/DDBJ databases">
        <title>Genomics analysis of Aphanomyces spp. identifies a new class of oomycete effector associated with host adaptation.</title>
        <authorList>
            <person name="Gaulin E."/>
        </authorList>
    </citation>
    <scope>NUCLEOTIDE SEQUENCE [LARGE SCALE GENOMIC DNA]</scope>
    <source>
        <strain evidence="1 2">ATCC 201684</strain>
    </source>
</reference>
<evidence type="ECO:0000313" key="1">
    <source>
        <dbReference type="EMBL" id="KAF0745425.1"/>
    </source>
</evidence>
<keyword evidence="2" id="KW-1185">Reference proteome</keyword>
<name>A0A6G0XY72_9STRA</name>
<sequence>MTSTMHSSHNLLTEDTAPLDGPLRPRLTSDILSVYTLSITCPVTKTRRIVVKRYAQFVFLRQQLTEIYRFAHSNSHFEHLEAALAPFMATNFPKKPRSTDSEDDILAREATFIKMLALLTTTRRHLVQHARAHPALSLVRNELKRTRCLLDDFLEIPSKHADAVAVGYTSLAEIVPYRRVEHPFELWILGLVQFFKARGF</sequence>
<gene>
    <name evidence="1" type="ORF">Ae201684_000444</name>
</gene>
<accession>A0A6G0XY72</accession>
<dbReference type="EMBL" id="VJMJ01000002">
    <property type="protein sequence ID" value="KAF0745425.1"/>
    <property type="molecule type" value="Genomic_DNA"/>
</dbReference>
<dbReference type="VEuPathDB" id="FungiDB:AeMF1_017295"/>
<dbReference type="Proteomes" id="UP000481153">
    <property type="component" value="Unassembled WGS sequence"/>
</dbReference>
<evidence type="ECO:0000313" key="2">
    <source>
        <dbReference type="Proteomes" id="UP000481153"/>
    </source>
</evidence>
<proteinExistence type="predicted"/>